<dbReference type="STRING" id="930992.A0A0C9ZWK2"/>
<dbReference type="InParanoid" id="A0A0C9ZWK2"/>
<proteinExistence type="predicted"/>
<reference evidence="1 2" key="1">
    <citation type="submission" date="2014-04" db="EMBL/GenBank/DDBJ databases">
        <authorList>
            <consortium name="DOE Joint Genome Institute"/>
            <person name="Kuo A."/>
            <person name="Ruytinx J."/>
            <person name="Rineau F."/>
            <person name="Colpaert J."/>
            <person name="Kohler A."/>
            <person name="Nagy L.G."/>
            <person name="Floudas D."/>
            <person name="Copeland A."/>
            <person name="Barry K.W."/>
            <person name="Cichocki N."/>
            <person name="Veneault-Fourrey C."/>
            <person name="LaButti K."/>
            <person name="Lindquist E.A."/>
            <person name="Lipzen A."/>
            <person name="Lundell T."/>
            <person name="Morin E."/>
            <person name="Murat C."/>
            <person name="Sun H."/>
            <person name="Tunlid A."/>
            <person name="Henrissat B."/>
            <person name="Grigoriev I.V."/>
            <person name="Hibbett D.S."/>
            <person name="Martin F."/>
            <person name="Nordberg H.P."/>
            <person name="Cantor M.N."/>
            <person name="Hua S.X."/>
        </authorList>
    </citation>
    <scope>NUCLEOTIDE SEQUENCE [LARGE SCALE GENOMIC DNA]</scope>
    <source>
        <strain evidence="1 2">UH-Slu-Lm8-n1</strain>
    </source>
</reference>
<evidence type="ECO:0000313" key="1">
    <source>
        <dbReference type="EMBL" id="KIK42190.1"/>
    </source>
</evidence>
<sequence length="191" mass="21296">PIVGRRSAETNAALDTGFAAVDQTLLELSRSTAMPVHQVINLFMKSRGCTASSINYWNLYSNYFKDKAKQELTRLGVTTRKECYAKFKEQFPDTYQDILDTHDELTSLDGLPQTIGQRVQAFQGFHRRVTNILDVASTKFGFESATVMCGKIVNQDASLGHVHTTPGATDFFLTRCRADNDTIIGHLKAQV</sequence>
<dbReference type="OrthoDB" id="2670943at2759"/>
<dbReference type="AlphaFoldDB" id="A0A0C9ZWK2"/>
<dbReference type="EMBL" id="KN835246">
    <property type="protein sequence ID" value="KIK42190.1"/>
    <property type="molecule type" value="Genomic_DNA"/>
</dbReference>
<accession>A0A0C9ZWK2</accession>
<feature type="non-terminal residue" evidence="1">
    <location>
        <position position="191"/>
    </location>
</feature>
<dbReference type="HOGENOM" id="CLU_088645_1_0_1"/>
<organism evidence="1 2">
    <name type="scientific">Suillus luteus UH-Slu-Lm8-n1</name>
    <dbReference type="NCBI Taxonomy" id="930992"/>
    <lineage>
        <taxon>Eukaryota</taxon>
        <taxon>Fungi</taxon>
        <taxon>Dikarya</taxon>
        <taxon>Basidiomycota</taxon>
        <taxon>Agaricomycotina</taxon>
        <taxon>Agaricomycetes</taxon>
        <taxon>Agaricomycetidae</taxon>
        <taxon>Boletales</taxon>
        <taxon>Suillineae</taxon>
        <taxon>Suillaceae</taxon>
        <taxon>Suillus</taxon>
    </lineage>
</organism>
<keyword evidence="2" id="KW-1185">Reference proteome</keyword>
<dbReference type="Proteomes" id="UP000054485">
    <property type="component" value="Unassembled WGS sequence"/>
</dbReference>
<evidence type="ECO:0000313" key="2">
    <source>
        <dbReference type="Proteomes" id="UP000054485"/>
    </source>
</evidence>
<name>A0A0C9ZWK2_9AGAM</name>
<feature type="non-terminal residue" evidence="1">
    <location>
        <position position="1"/>
    </location>
</feature>
<protein>
    <submittedName>
        <fullName evidence="1">Uncharacterized protein</fullName>
    </submittedName>
</protein>
<gene>
    <name evidence="1" type="ORF">CY34DRAFT_46605</name>
</gene>
<reference evidence="2" key="2">
    <citation type="submission" date="2015-01" db="EMBL/GenBank/DDBJ databases">
        <title>Evolutionary Origins and Diversification of the Mycorrhizal Mutualists.</title>
        <authorList>
            <consortium name="DOE Joint Genome Institute"/>
            <consortium name="Mycorrhizal Genomics Consortium"/>
            <person name="Kohler A."/>
            <person name="Kuo A."/>
            <person name="Nagy L.G."/>
            <person name="Floudas D."/>
            <person name="Copeland A."/>
            <person name="Barry K.W."/>
            <person name="Cichocki N."/>
            <person name="Veneault-Fourrey C."/>
            <person name="LaButti K."/>
            <person name="Lindquist E.A."/>
            <person name="Lipzen A."/>
            <person name="Lundell T."/>
            <person name="Morin E."/>
            <person name="Murat C."/>
            <person name="Riley R."/>
            <person name="Ohm R."/>
            <person name="Sun H."/>
            <person name="Tunlid A."/>
            <person name="Henrissat B."/>
            <person name="Grigoriev I.V."/>
            <person name="Hibbett D.S."/>
            <person name="Martin F."/>
        </authorList>
    </citation>
    <scope>NUCLEOTIDE SEQUENCE [LARGE SCALE GENOMIC DNA]</scope>
    <source>
        <strain evidence="2">UH-Slu-Lm8-n1</strain>
    </source>
</reference>